<name>A0A914XS75_9BILA</name>
<dbReference type="AlphaFoldDB" id="A0A914XS75"/>
<reference evidence="3" key="1">
    <citation type="submission" date="2022-11" db="UniProtKB">
        <authorList>
            <consortium name="WormBaseParasite"/>
        </authorList>
    </citation>
    <scope>IDENTIFICATION</scope>
</reference>
<evidence type="ECO:0000256" key="1">
    <source>
        <dbReference type="SAM" id="MobiDB-lite"/>
    </source>
</evidence>
<evidence type="ECO:0000313" key="2">
    <source>
        <dbReference type="Proteomes" id="UP000887566"/>
    </source>
</evidence>
<accession>A0A914XS75</accession>
<dbReference type="WBParaSite" id="PSAMB.scaffold965size37952.g10023.t1">
    <property type="protein sequence ID" value="PSAMB.scaffold965size37952.g10023.t1"/>
    <property type="gene ID" value="PSAMB.scaffold965size37952.g10023"/>
</dbReference>
<feature type="compositionally biased region" description="Basic residues" evidence="1">
    <location>
        <begin position="222"/>
        <end position="231"/>
    </location>
</feature>
<protein>
    <submittedName>
        <fullName evidence="3">Uncharacterized protein</fullName>
    </submittedName>
</protein>
<evidence type="ECO:0000313" key="3">
    <source>
        <dbReference type="WBParaSite" id="PSAMB.scaffold965size37952.g10023.t1"/>
    </source>
</evidence>
<proteinExistence type="predicted"/>
<feature type="region of interest" description="Disordered" evidence="1">
    <location>
        <begin position="1"/>
        <end position="35"/>
    </location>
</feature>
<sequence length="231" mass="25337">MPARRPSIGSILKGRPSYSSSDDDDDDDDEETEVFIGPVTTKELVARAEVFNRSLERSFSPNRTFEIDDPLVDAFDVSSSVDQGLDVNILDCRLLPDVAETDSDRPTTPLSAERQDEITQEALKIAARLKYEIASCGSPSNENPVCSKNPYKSNEIVVVVETIAAVTECPKADMEVLCADIVEKKSESFVSKAAPEALRPSTPSRLPVPTTKRKSQLPVLSSRKRSMAMTE</sequence>
<feature type="compositionally biased region" description="Acidic residues" evidence="1">
    <location>
        <begin position="21"/>
        <end position="33"/>
    </location>
</feature>
<organism evidence="2 3">
    <name type="scientific">Plectus sambesii</name>
    <dbReference type="NCBI Taxonomy" id="2011161"/>
    <lineage>
        <taxon>Eukaryota</taxon>
        <taxon>Metazoa</taxon>
        <taxon>Ecdysozoa</taxon>
        <taxon>Nematoda</taxon>
        <taxon>Chromadorea</taxon>
        <taxon>Plectida</taxon>
        <taxon>Plectina</taxon>
        <taxon>Plectoidea</taxon>
        <taxon>Plectidae</taxon>
        <taxon>Plectus</taxon>
    </lineage>
</organism>
<dbReference type="Proteomes" id="UP000887566">
    <property type="component" value="Unplaced"/>
</dbReference>
<feature type="region of interest" description="Disordered" evidence="1">
    <location>
        <begin position="189"/>
        <end position="231"/>
    </location>
</feature>
<keyword evidence="2" id="KW-1185">Reference proteome</keyword>